<evidence type="ECO:0000259" key="1">
    <source>
        <dbReference type="PROSITE" id="PS51186"/>
    </source>
</evidence>
<dbReference type="InterPro" id="IPR000182">
    <property type="entry name" value="GNAT_dom"/>
</dbReference>
<evidence type="ECO:0000313" key="2">
    <source>
        <dbReference type="EMBL" id="SFQ56851.1"/>
    </source>
</evidence>
<evidence type="ECO:0000313" key="3">
    <source>
        <dbReference type="Proteomes" id="UP000182762"/>
    </source>
</evidence>
<dbReference type="Proteomes" id="UP000182762">
    <property type="component" value="Unassembled WGS sequence"/>
</dbReference>
<accession>A0A1I5ZK65</accession>
<comment type="caution">
    <text evidence="2">The sequence shown here is derived from an EMBL/GenBank/DDBJ whole genome shotgun (WGS) entry which is preliminary data.</text>
</comment>
<dbReference type="Gene3D" id="3.40.630.30">
    <property type="match status" value="1"/>
</dbReference>
<proteinExistence type="predicted"/>
<organism evidence="2 3">
    <name type="scientific">Priestia endophytica DSM 13796</name>
    <dbReference type="NCBI Taxonomy" id="1121089"/>
    <lineage>
        <taxon>Bacteria</taxon>
        <taxon>Bacillati</taxon>
        <taxon>Bacillota</taxon>
        <taxon>Bacilli</taxon>
        <taxon>Bacillales</taxon>
        <taxon>Bacillaceae</taxon>
        <taxon>Priestia</taxon>
    </lineage>
</organism>
<dbReference type="GeneID" id="93710809"/>
<dbReference type="RefSeq" id="WP_061804177.1">
    <property type="nucleotide sequence ID" value="NZ_FOXX01000004.1"/>
</dbReference>
<sequence>MRDYFLRTKRLGFSIWNRVDVKYANSLWGDQNVTKFIVADGKMSINQIQNRLDRELEMYNQYHIQYWPVFLLKTNEHVGCCGVRPYNLKENILEFGIHLKSNYWGKGIAQEASHAAIDYSFNTLGVNRLFAGHNPKNTNSERLLNKLGFKYTHKELYPPTGLKHPSYLLTKQDYEQR</sequence>
<feature type="domain" description="N-acetyltransferase" evidence="1">
    <location>
        <begin position="19"/>
        <end position="174"/>
    </location>
</feature>
<dbReference type="InterPro" id="IPR051531">
    <property type="entry name" value="N-acetyltransferase"/>
</dbReference>
<dbReference type="Pfam" id="PF13302">
    <property type="entry name" value="Acetyltransf_3"/>
    <property type="match status" value="1"/>
</dbReference>
<dbReference type="SUPFAM" id="SSF55729">
    <property type="entry name" value="Acyl-CoA N-acyltransferases (Nat)"/>
    <property type="match status" value="1"/>
</dbReference>
<dbReference type="EMBL" id="FOXX01000004">
    <property type="protein sequence ID" value="SFQ56851.1"/>
    <property type="molecule type" value="Genomic_DNA"/>
</dbReference>
<dbReference type="PROSITE" id="PS51186">
    <property type="entry name" value="GNAT"/>
    <property type="match status" value="1"/>
</dbReference>
<dbReference type="CDD" id="cd04301">
    <property type="entry name" value="NAT_SF"/>
    <property type="match status" value="1"/>
</dbReference>
<protein>
    <submittedName>
        <fullName evidence="2">Protein N-acetyltransferase, RimJ/RimL family</fullName>
    </submittedName>
</protein>
<dbReference type="PANTHER" id="PTHR43792">
    <property type="entry name" value="GNAT FAMILY, PUTATIVE (AFU_ORTHOLOGUE AFUA_3G00765)-RELATED-RELATED"/>
    <property type="match status" value="1"/>
</dbReference>
<name>A0A1I5ZK65_9BACI</name>
<dbReference type="InterPro" id="IPR016181">
    <property type="entry name" value="Acyl_CoA_acyltransferase"/>
</dbReference>
<reference evidence="2 3" key="1">
    <citation type="submission" date="2016-10" db="EMBL/GenBank/DDBJ databases">
        <authorList>
            <person name="Varghese N."/>
            <person name="Submissions S."/>
        </authorList>
    </citation>
    <scope>NUCLEOTIDE SEQUENCE [LARGE SCALE GENOMIC DNA]</scope>
    <source>
        <strain evidence="2 3">DSM 13796</strain>
    </source>
</reference>
<gene>
    <name evidence="2" type="ORF">SAMN02745910_02147</name>
</gene>
<keyword evidence="3" id="KW-1185">Reference proteome</keyword>
<dbReference type="PANTHER" id="PTHR43792:SF1">
    <property type="entry name" value="N-ACETYLTRANSFERASE DOMAIN-CONTAINING PROTEIN"/>
    <property type="match status" value="1"/>
</dbReference>